<keyword evidence="4" id="KW-0472">Membrane</keyword>
<dbReference type="InterPro" id="IPR036436">
    <property type="entry name" value="Disintegrin_dom_sf"/>
</dbReference>
<evidence type="ECO:0000313" key="9">
    <source>
        <dbReference type="Proteomes" id="UP001519460"/>
    </source>
</evidence>
<proteinExistence type="predicted"/>
<dbReference type="InterPro" id="IPR024079">
    <property type="entry name" value="MetalloPept_cat_dom_sf"/>
</dbReference>
<feature type="region of interest" description="Disordered" evidence="3">
    <location>
        <begin position="176"/>
        <end position="200"/>
    </location>
</feature>
<accession>A0ABD0JWS2</accession>
<feature type="binding site" evidence="2">
    <location>
        <position position="381"/>
    </location>
    <ligand>
        <name>Zn(2+)</name>
        <dbReference type="ChEBI" id="CHEBI:29105"/>
        <note>catalytic</note>
    </ligand>
</feature>
<reference evidence="8 9" key="1">
    <citation type="journal article" date="2023" name="Sci. Data">
        <title>Genome assembly of the Korean intertidal mud-creeper Batillaria attramentaria.</title>
        <authorList>
            <person name="Patra A.K."/>
            <person name="Ho P.T."/>
            <person name="Jun S."/>
            <person name="Lee S.J."/>
            <person name="Kim Y."/>
            <person name="Won Y.J."/>
        </authorList>
    </citation>
    <scope>NUCLEOTIDE SEQUENCE [LARGE SCALE GENOMIC DNA]</scope>
    <source>
        <strain evidence="8">Wonlab-2016</strain>
    </source>
</reference>
<keyword evidence="4" id="KW-0812">Transmembrane</keyword>
<dbReference type="InterPro" id="IPR001590">
    <property type="entry name" value="Peptidase_M12B"/>
</dbReference>
<dbReference type="PANTHER" id="PTHR45702">
    <property type="entry name" value="ADAM10/ADAM17 METALLOPEPTIDASE FAMILY MEMBER"/>
    <property type="match status" value="1"/>
</dbReference>
<dbReference type="SMART" id="SM00050">
    <property type="entry name" value="DISIN"/>
    <property type="match status" value="1"/>
</dbReference>
<dbReference type="SUPFAM" id="SSF57552">
    <property type="entry name" value="Blood coagulation inhibitor (disintegrin)"/>
    <property type="match status" value="1"/>
</dbReference>
<keyword evidence="1" id="KW-1015">Disulfide bond</keyword>
<dbReference type="Gene3D" id="3.40.390.10">
    <property type="entry name" value="Collagenase (Catalytic Domain)"/>
    <property type="match status" value="1"/>
</dbReference>
<dbReference type="Pfam" id="PF00200">
    <property type="entry name" value="Disintegrin"/>
    <property type="match status" value="1"/>
</dbReference>
<evidence type="ECO:0000259" key="7">
    <source>
        <dbReference type="PROSITE" id="PS50215"/>
    </source>
</evidence>
<feature type="transmembrane region" description="Helical" evidence="4">
    <location>
        <begin position="640"/>
        <end position="659"/>
    </location>
</feature>
<dbReference type="InterPro" id="IPR051489">
    <property type="entry name" value="ADAM_Metalloproteinase"/>
</dbReference>
<keyword evidence="2" id="KW-0479">Metal-binding</keyword>
<dbReference type="Gene3D" id="4.10.70.10">
    <property type="entry name" value="Disintegrin domain"/>
    <property type="match status" value="1"/>
</dbReference>
<dbReference type="PANTHER" id="PTHR45702:SF6">
    <property type="entry name" value="DISINTEGRIN AND METALLOPROTEINASE DOMAIN-CONTAINING PROTEIN 17"/>
    <property type="match status" value="1"/>
</dbReference>
<evidence type="ECO:0000256" key="4">
    <source>
        <dbReference type="SAM" id="Phobius"/>
    </source>
</evidence>
<feature type="domain" description="Peptidase M12B" evidence="7">
    <location>
        <begin position="206"/>
        <end position="439"/>
    </location>
</feature>
<feature type="active site" evidence="2">
    <location>
        <position position="372"/>
    </location>
</feature>
<dbReference type="InterPro" id="IPR001762">
    <property type="entry name" value="Disintegrin_dom"/>
</dbReference>
<evidence type="ECO:0008006" key="10">
    <source>
        <dbReference type="Google" id="ProtNLM"/>
    </source>
</evidence>
<dbReference type="FunFam" id="4.10.70.10:FF:000003">
    <property type="entry name" value="Disintegrin and metalloproteinase domain-containing protein 17"/>
    <property type="match status" value="1"/>
</dbReference>
<name>A0ABD0JWS2_9CAEN</name>
<dbReference type="Proteomes" id="UP001519460">
    <property type="component" value="Unassembled WGS sequence"/>
</dbReference>
<evidence type="ECO:0000259" key="6">
    <source>
        <dbReference type="PROSITE" id="PS50214"/>
    </source>
</evidence>
<keyword evidence="4" id="KW-1133">Transmembrane helix</keyword>
<dbReference type="GO" id="GO:0046872">
    <property type="term" value="F:metal ion binding"/>
    <property type="evidence" value="ECO:0007669"/>
    <property type="project" value="UniProtKB-KW"/>
</dbReference>
<dbReference type="EMBL" id="JACVVK020000300">
    <property type="protein sequence ID" value="KAK7479555.1"/>
    <property type="molecule type" value="Genomic_DNA"/>
</dbReference>
<dbReference type="SUPFAM" id="SSF55486">
    <property type="entry name" value="Metalloproteases ('zincins'), catalytic domain"/>
    <property type="match status" value="1"/>
</dbReference>
<evidence type="ECO:0000256" key="1">
    <source>
        <dbReference type="ARBA" id="ARBA00023157"/>
    </source>
</evidence>
<comment type="caution">
    <text evidence="8">The sequence shown here is derived from an EMBL/GenBank/DDBJ whole genome shotgun (WGS) entry which is preliminary data.</text>
</comment>
<evidence type="ECO:0000256" key="5">
    <source>
        <dbReference type="SAM" id="SignalP"/>
    </source>
</evidence>
<dbReference type="Pfam" id="PF13574">
    <property type="entry name" value="Reprolysin_2"/>
    <property type="match status" value="1"/>
</dbReference>
<feature type="binding site" evidence="2">
    <location>
        <position position="371"/>
    </location>
    <ligand>
        <name>Zn(2+)</name>
        <dbReference type="ChEBI" id="CHEBI:29105"/>
        <note>catalytic</note>
    </ligand>
</feature>
<feature type="binding site" evidence="2">
    <location>
        <position position="375"/>
    </location>
    <ligand>
        <name>Zn(2+)</name>
        <dbReference type="ChEBI" id="CHEBI:29105"/>
        <note>catalytic</note>
    </ligand>
</feature>
<keyword evidence="9" id="KW-1185">Reference proteome</keyword>
<evidence type="ECO:0000256" key="2">
    <source>
        <dbReference type="PROSITE-ProRule" id="PRU00276"/>
    </source>
</evidence>
<dbReference type="AlphaFoldDB" id="A0ABD0JWS2"/>
<keyword evidence="5" id="KW-0732">Signal</keyword>
<feature type="signal peptide" evidence="5">
    <location>
        <begin position="1"/>
        <end position="16"/>
    </location>
</feature>
<sequence>MQIITIVLSTCFLVNGLDTGIHAKLRYFETLNTVSMTSRRKRRADGNYQNWKEVSFQAFGRSFRLVLYPGTPVLAPDFKVRTVDGHGTETPYHVQPNDFFLGHLADDVSVEVEAHFEDGILSASIQFHNETYAVEPAWRHLPASSNCTMIVYRGSDMTDGGKKMFCGGIKLTSQEHLAPKAPGDQNERLSGQHKKNRRKRTSDWKKSCSLLLVADFLFYSTIGKTVSGTANFLIGVVTRVDRRFRMVKWNSDLTGFGFQVKELLIHTEYSHAEGHYNAKKSSWTYVEKLTKFNQLDSLRAVCLGHLYTSYPFEGNILGLALIASPSHWLAGGICSTPNYMAASVGNTGWTSAMDVYREKVLTLRFELVNMHEFGHNWGSEHDPETGECAPGSDENGKYLMWPIAVEGYEENNHLFSKCSKNWILPVLESKSQACFTNKVKAFCGNGLLEEGEECDHYNFEEDECCTRECTLKPGAKCSDHNFACCKKCQAAPNGTLCADANSNVCRGASYCNGQDYNICPSPHPLPDDTACLQRGKCYKGKCRTFCETQGKIANRTLRPCMCEKNAISACKFCCMEIPPGGGNASCEPTNQSLSEGHYCVSGYCRGGVCYTPETNNVRRFFKFIKTLNVNAIAAMMEANIVGTVLLLSAVLWVVGSAIISRSDKKHINEIRQRHQELRQVFSLLQAPDAQPTVHPSKTRRKSSFKDHRVQFLGPELIETYTRRISSLMFRDSVDVISDQESSRSSCVDQIFSDSEEESS</sequence>
<organism evidence="8 9">
    <name type="scientific">Batillaria attramentaria</name>
    <dbReference type="NCBI Taxonomy" id="370345"/>
    <lineage>
        <taxon>Eukaryota</taxon>
        <taxon>Metazoa</taxon>
        <taxon>Spiralia</taxon>
        <taxon>Lophotrochozoa</taxon>
        <taxon>Mollusca</taxon>
        <taxon>Gastropoda</taxon>
        <taxon>Caenogastropoda</taxon>
        <taxon>Sorbeoconcha</taxon>
        <taxon>Cerithioidea</taxon>
        <taxon>Batillariidae</taxon>
        <taxon>Batillaria</taxon>
    </lineage>
</organism>
<feature type="compositionally biased region" description="Basic residues" evidence="3">
    <location>
        <begin position="191"/>
        <end position="200"/>
    </location>
</feature>
<evidence type="ECO:0000256" key="3">
    <source>
        <dbReference type="SAM" id="MobiDB-lite"/>
    </source>
</evidence>
<evidence type="ECO:0000313" key="8">
    <source>
        <dbReference type="EMBL" id="KAK7479555.1"/>
    </source>
</evidence>
<feature type="chain" id="PRO_5044840850" description="ADAM 17-like protease" evidence="5">
    <location>
        <begin position="17"/>
        <end position="759"/>
    </location>
</feature>
<feature type="domain" description="Disintegrin" evidence="6">
    <location>
        <begin position="440"/>
        <end position="514"/>
    </location>
</feature>
<dbReference type="PROSITE" id="PS50214">
    <property type="entry name" value="DISINTEGRIN_2"/>
    <property type="match status" value="1"/>
</dbReference>
<keyword evidence="2" id="KW-0862">Zinc</keyword>
<protein>
    <recommendedName>
        <fullName evidence="10">ADAM 17-like protease</fullName>
    </recommendedName>
</protein>
<dbReference type="PROSITE" id="PS50215">
    <property type="entry name" value="ADAM_MEPRO"/>
    <property type="match status" value="1"/>
</dbReference>
<gene>
    <name evidence="8" type="ORF">BaRGS_00029192</name>
</gene>
<comment type="caution">
    <text evidence="2">Lacks conserved residue(s) required for the propagation of feature annotation.</text>
</comment>